<organism evidence="1">
    <name type="scientific">Thermodesulfovibrio obliviosus</name>
    <dbReference type="NCBI Taxonomy" id="3118332"/>
    <lineage>
        <taxon>Bacteria</taxon>
        <taxon>Pseudomonadati</taxon>
        <taxon>Nitrospirota</taxon>
        <taxon>Thermodesulfovibrionia</taxon>
        <taxon>Thermodesulfovibrionales</taxon>
        <taxon>Thermodesulfovibrionaceae</taxon>
        <taxon>Thermodesulfovibrio</taxon>
    </lineage>
</organism>
<gene>
    <name evidence="1" type="ORF">V4D31_00425</name>
</gene>
<protein>
    <submittedName>
        <fullName evidence="1">Uncharacterized protein</fullName>
    </submittedName>
</protein>
<dbReference type="KEGG" id="tob:V4D31_00425"/>
<dbReference type="EMBL" id="CP144374">
    <property type="protein sequence ID" value="XCH48634.1"/>
    <property type="molecule type" value="Genomic_DNA"/>
</dbReference>
<proteinExistence type="predicted"/>
<accession>A0AAU8H4D6</accession>
<evidence type="ECO:0000313" key="1">
    <source>
        <dbReference type="EMBL" id="XCH48634.1"/>
    </source>
</evidence>
<reference evidence="1" key="1">
    <citation type="submission" date="2024-01" db="EMBL/GenBank/DDBJ databases">
        <title>The first autotrophic representatives of the genus Thermodesulfovibrio.</title>
        <authorList>
            <person name="Maltseva A.I."/>
            <person name="Elcheninov A.G."/>
            <person name="Kublanov I.V."/>
            <person name="Lebedinsky A.V."/>
            <person name="Frolov E.N."/>
        </authorList>
    </citation>
    <scope>NUCLEOTIDE SEQUENCE</scope>
    <source>
        <strain evidence="1">3462-1</strain>
    </source>
</reference>
<dbReference type="AlphaFoldDB" id="A0AAU8H4D6"/>
<dbReference type="RefSeq" id="WP_353686276.1">
    <property type="nucleotide sequence ID" value="NZ_CP144374.1"/>
</dbReference>
<sequence>MLKLRKTIKKMGGHKKVRWTPKRLISLEWNREDLLVCYTKKVNKQVCLKILSEVYKEIGWKAEDCIVGYIEDGAFAWNLKDSSIWWVFLFLIVFFKVPEIKESFKKALIENISSNEQIVKELYEEGLKLERHSRRKFASLFPEIFSKKRFKEEELTPERYFNPDEYFERDLIPLFAETFLGKTLGNYKKHELEKILKVVSFFELETIKPEITESEIKHVMIIYTTRWFKNFFLTLPDKLPDKLDILTYECIELRKRLLNEGCLKDGKLTNIGKLKKIIGDELQDIAKLTGRAIYEKTTICIFCLSRFNTRCFSPALFCPVCKNRYRSIIQKRIQRHPERETIQTELQNIRELLKEEVCNIEVIERLVYEIREKYPQVFAPIKTKTQQ</sequence>
<name>A0AAU8H4D6_9BACT</name>